<evidence type="ECO:0000259" key="2">
    <source>
        <dbReference type="PROSITE" id="PS50048"/>
    </source>
</evidence>
<dbReference type="InParanoid" id="A0A0H2SRH8"/>
<feature type="region of interest" description="Disordered" evidence="1">
    <location>
        <begin position="248"/>
        <end position="270"/>
    </location>
</feature>
<sequence length="285" mass="30482">MARPGDSELLRALQPPSSSSSRRPATGVPSRNTQTPIPPNSQPQSGSSSSSSRATTSDSSLHASPGSTSPPVIGRKIIDRNRKPCGSCSSSKRKCKLISTSPMLCQRCKSRGLSECPPHISWSDRRTSSTSPTEGYPVGGDNNYLQPNYDPNSMFGMGFDQDELASMSSASSPGLQEGLSPDPNAVGLDVADNFPQALRYAMMSRNPPALPELPQSTSTSFNIISNVVPSCDVCVCRTCHTQFRARYSPYGPQTASSPSGRSNTYPGPYNQYSNTLTNAMNYPPM</sequence>
<reference evidence="3 4" key="1">
    <citation type="submission" date="2015-04" db="EMBL/GenBank/DDBJ databases">
        <title>Complete genome sequence of Schizopora paradoxa KUC8140, a cosmopolitan wood degrader in East Asia.</title>
        <authorList>
            <consortium name="DOE Joint Genome Institute"/>
            <person name="Min B."/>
            <person name="Park H."/>
            <person name="Jang Y."/>
            <person name="Kim J.-J."/>
            <person name="Kim K.H."/>
            <person name="Pangilinan J."/>
            <person name="Lipzen A."/>
            <person name="Riley R."/>
            <person name="Grigoriev I.V."/>
            <person name="Spatafora J.W."/>
            <person name="Choi I.-G."/>
        </authorList>
    </citation>
    <scope>NUCLEOTIDE SEQUENCE [LARGE SCALE GENOMIC DNA]</scope>
    <source>
        <strain evidence="3 4">KUC8140</strain>
    </source>
</reference>
<feature type="domain" description="Zn(2)-C6 fungal-type" evidence="2">
    <location>
        <begin position="84"/>
        <end position="116"/>
    </location>
</feature>
<dbReference type="AlphaFoldDB" id="A0A0H2SRH8"/>
<dbReference type="OrthoDB" id="3323522at2759"/>
<keyword evidence="4" id="KW-1185">Reference proteome</keyword>
<dbReference type="Proteomes" id="UP000053477">
    <property type="component" value="Unassembled WGS sequence"/>
</dbReference>
<proteinExistence type="predicted"/>
<dbReference type="PROSITE" id="PS50048">
    <property type="entry name" value="ZN2_CY6_FUNGAL_2"/>
    <property type="match status" value="1"/>
</dbReference>
<gene>
    <name evidence="3" type="ORF">SCHPADRAFT_54288</name>
</gene>
<dbReference type="GO" id="GO:0000981">
    <property type="term" value="F:DNA-binding transcription factor activity, RNA polymerase II-specific"/>
    <property type="evidence" value="ECO:0007669"/>
    <property type="project" value="InterPro"/>
</dbReference>
<name>A0A0H2SRH8_9AGAM</name>
<evidence type="ECO:0000313" key="4">
    <source>
        <dbReference type="Proteomes" id="UP000053477"/>
    </source>
</evidence>
<feature type="compositionally biased region" description="Polar residues" evidence="1">
    <location>
        <begin position="251"/>
        <end position="270"/>
    </location>
</feature>
<feature type="compositionally biased region" description="Polar residues" evidence="1">
    <location>
        <begin position="61"/>
        <end position="70"/>
    </location>
</feature>
<evidence type="ECO:0000313" key="3">
    <source>
        <dbReference type="EMBL" id="KLO19681.1"/>
    </source>
</evidence>
<organism evidence="3 4">
    <name type="scientific">Schizopora paradoxa</name>
    <dbReference type="NCBI Taxonomy" id="27342"/>
    <lineage>
        <taxon>Eukaryota</taxon>
        <taxon>Fungi</taxon>
        <taxon>Dikarya</taxon>
        <taxon>Basidiomycota</taxon>
        <taxon>Agaricomycotina</taxon>
        <taxon>Agaricomycetes</taxon>
        <taxon>Hymenochaetales</taxon>
        <taxon>Schizoporaceae</taxon>
        <taxon>Schizopora</taxon>
    </lineage>
</organism>
<feature type="compositionally biased region" description="Low complexity" evidence="1">
    <location>
        <begin position="15"/>
        <end position="24"/>
    </location>
</feature>
<feature type="region of interest" description="Disordered" evidence="1">
    <location>
        <begin position="120"/>
        <end position="141"/>
    </location>
</feature>
<evidence type="ECO:0000256" key="1">
    <source>
        <dbReference type="SAM" id="MobiDB-lite"/>
    </source>
</evidence>
<feature type="compositionally biased region" description="Low complexity" evidence="1">
    <location>
        <begin position="42"/>
        <end position="60"/>
    </location>
</feature>
<protein>
    <recommendedName>
        <fullName evidence="2">Zn(2)-C6 fungal-type domain-containing protein</fullName>
    </recommendedName>
</protein>
<feature type="region of interest" description="Disordered" evidence="1">
    <location>
        <begin position="1"/>
        <end position="92"/>
    </location>
</feature>
<accession>A0A0H2SRH8</accession>
<dbReference type="InterPro" id="IPR001138">
    <property type="entry name" value="Zn2Cys6_DnaBD"/>
</dbReference>
<dbReference type="GO" id="GO:0008270">
    <property type="term" value="F:zinc ion binding"/>
    <property type="evidence" value="ECO:0007669"/>
    <property type="project" value="InterPro"/>
</dbReference>
<dbReference type="EMBL" id="KQ085885">
    <property type="protein sequence ID" value="KLO19681.1"/>
    <property type="molecule type" value="Genomic_DNA"/>
</dbReference>